<gene>
    <name evidence="2" type="ORF">ABWK59_20710</name>
</gene>
<sequence>MAVLILLVPLLIWAGAKLVTWYFKNKLARLEKKIADHAAVTEDLAAELGLPAGEELDLSRPGPPTRGTAVVAAARPAAEKGDWKPFAEYLAEAGEDWDVRYHRLQPIAEAAAEEDGWLKAWQAAEPGSPDAALVHATALIELAWEVRSAKQAKHVSREQFEAFHRILGEAVAASDVAAELAPADPSPWVSRLPVAMGLGWSHEEFGAVWDEVVRRAPHHYSAHQTALQYWCAKWRGSHELMTAFADRAAADAPPRSLLSGLRLVALHELEFTQDDYSAWQTPEAQHALDRVLADLETVPADDHRVPALRQLLAYGLTHNRRWAEAVEQFRLIGKYIGGAPWTYTGDPAGVFLQIRNRALRGWHEAGRPALPSAGAGGSAASGAGASDAESETAGGR</sequence>
<accession>A0AAU8JZ79</accession>
<dbReference type="KEGG" id="kcm:ABWK59_20710"/>
<evidence type="ECO:0000256" key="1">
    <source>
        <dbReference type="SAM" id="MobiDB-lite"/>
    </source>
</evidence>
<evidence type="ECO:0000313" key="2">
    <source>
        <dbReference type="EMBL" id="XCM81162.1"/>
    </source>
</evidence>
<feature type="region of interest" description="Disordered" evidence="1">
    <location>
        <begin position="369"/>
        <end position="396"/>
    </location>
</feature>
<protein>
    <submittedName>
        <fullName evidence="2">DUF4034 domain-containing protein</fullName>
    </submittedName>
</protein>
<dbReference type="AlphaFoldDB" id="A0AAU8JZ79"/>
<feature type="compositionally biased region" description="Low complexity" evidence="1">
    <location>
        <begin position="380"/>
        <end position="396"/>
    </location>
</feature>
<name>A0AAU8JZ79_9ACTN</name>
<dbReference type="EMBL" id="CP159872">
    <property type="protein sequence ID" value="XCM81162.1"/>
    <property type="molecule type" value="Genomic_DNA"/>
</dbReference>
<proteinExistence type="predicted"/>
<organism evidence="2">
    <name type="scientific">Kitasatospora camelliae</name>
    <dbReference type="NCBI Taxonomy" id="3156397"/>
    <lineage>
        <taxon>Bacteria</taxon>
        <taxon>Bacillati</taxon>
        <taxon>Actinomycetota</taxon>
        <taxon>Actinomycetes</taxon>
        <taxon>Kitasatosporales</taxon>
        <taxon>Streptomycetaceae</taxon>
        <taxon>Kitasatospora</taxon>
    </lineage>
</organism>
<dbReference type="RefSeq" id="WP_354642099.1">
    <property type="nucleotide sequence ID" value="NZ_CP159872.1"/>
</dbReference>
<reference evidence="2" key="1">
    <citation type="submission" date="2024-06" db="EMBL/GenBank/DDBJ databases">
        <title>The genome sequences of Kitasatospora sp. strain HUAS MG31.</title>
        <authorList>
            <person name="Mo P."/>
        </authorList>
    </citation>
    <scope>NUCLEOTIDE SEQUENCE</scope>
    <source>
        <strain evidence="2">HUAS MG31</strain>
    </source>
</reference>